<reference evidence="2" key="1">
    <citation type="submission" date="2010-02" db="EMBL/GenBank/DDBJ databases">
        <title>Sequencing and annotation of the Blastocystis hominis genome.</title>
        <authorList>
            <person name="Wincker P."/>
        </authorList>
    </citation>
    <scope>NUCLEOTIDE SEQUENCE</scope>
    <source>
        <strain evidence="2">Singapore isolate B</strain>
    </source>
</reference>
<evidence type="ECO:0000313" key="3">
    <source>
        <dbReference type="Proteomes" id="UP000008312"/>
    </source>
</evidence>
<protein>
    <submittedName>
        <fullName evidence="2">Uncharacterized protein</fullName>
    </submittedName>
</protein>
<dbReference type="OrthoDB" id="10519959at2759"/>
<feature type="compositionally biased region" description="Low complexity" evidence="1">
    <location>
        <begin position="240"/>
        <end position="295"/>
    </location>
</feature>
<proteinExistence type="predicted"/>
<evidence type="ECO:0000256" key="1">
    <source>
        <dbReference type="SAM" id="MobiDB-lite"/>
    </source>
</evidence>
<dbReference type="Proteomes" id="UP000008312">
    <property type="component" value="Unassembled WGS sequence"/>
</dbReference>
<feature type="compositionally biased region" description="Basic and acidic residues" evidence="1">
    <location>
        <begin position="378"/>
        <end position="389"/>
    </location>
</feature>
<sequence length="389" mass="42246">MKWMSKLYAKSSRQVEIIEETMPDIGETKEFKATVTRESFQKELARSKALDAFYELIRKLIDVLEAYHLKADSLVTTSPIVELDELRLFIPASLRSLASDTRVKAQLEPGFVAAGALLLQDLIQKQSIAVDPAFYGSIFWPSAELRAANDAAWKISGVMKLSHTKTDVPAVTELPAEALQALRGQTDAFVAAQVDVEARRDEVQKQRAELWGHYERVAKNLGTLQDYAEKQLKLAHNARAAEASAAPTEGTAEGTAEAAPASTEAPAAATEAPAAATEASAEGTGAAEGASATEPRLADVRRKLKEIRKNIEDDTLMFGSPENMKNLLVELENCNQELLRFGSSVPTVALDATPVIPPIIPMEVEKPPQKKRRGCCKGKSDVAPRGPDN</sequence>
<name>D8LZD5_BLAHO</name>
<keyword evidence="3" id="KW-1185">Reference proteome</keyword>
<organism evidence="2">
    <name type="scientific">Blastocystis hominis</name>
    <dbReference type="NCBI Taxonomy" id="12968"/>
    <lineage>
        <taxon>Eukaryota</taxon>
        <taxon>Sar</taxon>
        <taxon>Stramenopiles</taxon>
        <taxon>Bigyra</taxon>
        <taxon>Opalozoa</taxon>
        <taxon>Opalinata</taxon>
        <taxon>Blastocystidae</taxon>
        <taxon>Blastocystis</taxon>
    </lineage>
</organism>
<gene>
    <name evidence="2" type="ORF">GSBLH_T00001366001</name>
</gene>
<dbReference type="EMBL" id="FN668640">
    <property type="protein sequence ID" value="CBK21174.2"/>
    <property type="molecule type" value="Genomic_DNA"/>
</dbReference>
<dbReference type="InParanoid" id="D8LZD5"/>
<dbReference type="RefSeq" id="XP_012895222.1">
    <property type="nucleotide sequence ID" value="XM_013039768.1"/>
</dbReference>
<feature type="region of interest" description="Disordered" evidence="1">
    <location>
        <begin position="239"/>
        <end position="297"/>
    </location>
</feature>
<dbReference type="GeneID" id="24918631"/>
<feature type="region of interest" description="Disordered" evidence="1">
    <location>
        <begin position="366"/>
        <end position="389"/>
    </location>
</feature>
<dbReference type="AlphaFoldDB" id="D8LZD5"/>
<evidence type="ECO:0000313" key="2">
    <source>
        <dbReference type="EMBL" id="CBK21174.2"/>
    </source>
</evidence>
<accession>D8LZD5</accession>